<protein>
    <submittedName>
        <fullName evidence="3">MFS transporter</fullName>
    </submittedName>
</protein>
<feature type="transmembrane region" description="Helical" evidence="1">
    <location>
        <begin position="280"/>
        <end position="303"/>
    </location>
</feature>
<feature type="transmembrane region" description="Helical" evidence="1">
    <location>
        <begin position="310"/>
        <end position="328"/>
    </location>
</feature>
<dbReference type="EMBL" id="JAQSVD010000004">
    <property type="protein sequence ID" value="MDE1470586.1"/>
    <property type="molecule type" value="Genomic_DNA"/>
</dbReference>
<gene>
    <name evidence="2" type="ORF">B2M23_01835</name>
    <name evidence="3" type="ORF">PTZ04_09990</name>
</gene>
<dbReference type="InterPro" id="IPR036259">
    <property type="entry name" value="MFS_trans_sf"/>
</dbReference>
<proteinExistence type="predicted"/>
<dbReference type="Proteomes" id="UP000192391">
    <property type="component" value="Chromosome"/>
</dbReference>
<dbReference type="GO" id="GO:0005886">
    <property type="term" value="C:plasma membrane"/>
    <property type="evidence" value="ECO:0007669"/>
    <property type="project" value="TreeGrafter"/>
</dbReference>
<dbReference type="GO" id="GO:0008643">
    <property type="term" value="P:carbohydrate transport"/>
    <property type="evidence" value="ECO:0007669"/>
    <property type="project" value="InterPro"/>
</dbReference>
<feature type="transmembrane region" description="Helical" evidence="1">
    <location>
        <begin position="161"/>
        <end position="179"/>
    </location>
</feature>
<feature type="transmembrane region" description="Helical" evidence="1">
    <location>
        <begin position="12"/>
        <end position="29"/>
    </location>
</feature>
<dbReference type="Pfam" id="PF13347">
    <property type="entry name" value="MFS_2"/>
    <property type="match status" value="1"/>
</dbReference>
<dbReference type="AlphaFoldDB" id="A0AAC9QRQ4"/>
<feature type="transmembrane region" description="Helical" evidence="1">
    <location>
        <begin position="405"/>
        <end position="424"/>
    </location>
</feature>
<dbReference type="EMBL" id="CP019962">
    <property type="protein sequence ID" value="ARD64366.1"/>
    <property type="molecule type" value="Genomic_DNA"/>
</dbReference>
<reference evidence="2" key="1">
    <citation type="journal article" date="2015" name="Genome Announc.">
        <title>Draft Genome Sequence of Chemolithoautotrophic Acetogenic Butanol-Producing Eubacterium limosum ATCC 8486.</title>
        <authorList>
            <person name="Song Y."/>
            <person name="Cho B.K."/>
        </authorList>
    </citation>
    <scope>NUCLEOTIDE SEQUENCE</scope>
    <source>
        <strain evidence="2">ATCC 8486</strain>
    </source>
</reference>
<evidence type="ECO:0000313" key="3">
    <source>
        <dbReference type="EMBL" id="MDE1470586.1"/>
    </source>
</evidence>
<reference evidence="4" key="2">
    <citation type="journal article" date="2017" name="Sci. Rep.">
        <title>Determination of the Genome and Primary Transcriptome of Syngas Fermenting Eubacterium limosum ATCC 8486.</title>
        <authorList>
            <person name="Song Y."/>
            <person name="Shin J."/>
            <person name="Jeong Y."/>
            <person name="Jin S."/>
            <person name="Lee J.K."/>
            <person name="Kim D.R."/>
            <person name="Kim S.C."/>
            <person name="Cho S."/>
            <person name="Cho B.K."/>
        </authorList>
    </citation>
    <scope>NUCLEOTIDE SEQUENCE [LARGE SCALE GENOMIC DNA]</scope>
    <source>
        <strain evidence="4">ATCC 8486</strain>
    </source>
</reference>
<keyword evidence="1" id="KW-1133">Transmembrane helix</keyword>
<dbReference type="RefSeq" id="WP_038351058.1">
    <property type="nucleotide sequence ID" value="NZ_CP019962.1"/>
</dbReference>
<dbReference type="PANTHER" id="PTHR11328:SF24">
    <property type="entry name" value="MAJOR FACILITATOR SUPERFAMILY (MFS) PROFILE DOMAIN-CONTAINING PROTEIN"/>
    <property type="match status" value="1"/>
</dbReference>
<feature type="transmembrane region" description="Helical" evidence="1">
    <location>
        <begin position="41"/>
        <end position="62"/>
    </location>
</feature>
<evidence type="ECO:0000313" key="2">
    <source>
        <dbReference type="EMBL" id="ARD64366.1"/>
    </source>
</evidence>
<name>A0AAC9QRQ4_EUBLI</name>
<dbReference type="Gene3D" id="1.20.1250.20">
    <property type="entry name" value="MFS general substrate transporter like domains"/>
    <property type="match status" value="1"/>
</dbReference>
<dbReference type="PANTHER" id="PTHR11328">
    <property type="entry name" value="MAJOR FACILITATOR SUPERFAMILY DOMAIN-CONTAINING PROTEIN"/>
    <property type="match status" value="1"/>
</dbReference>
<evidence type="ECO:0000313" key="4">
    <source>
        <dbReference type="Proteomes" id="UP000192391"/>
    </source>
</evidence>
<dbReference type="SUPFAM" id="SSF103473">
    <property type="entry name" value="MFS general substrate transporter"/>
    <property type="match status" value="1"/>
</dbReference>
<dbReference type="Proteomes" id="UP001215087">
    <property type="component" value="Unassembled WGS sequence"/>
</dbReference>
<evidence type="ECO:0000256" key="1">
    <source>
        <dbReference type="SAM" id="Phobius"/>
    </source>
</evidence>
<feature type="transmembrane region" description="Helical" evidence="1">
    <location>
        <begin position="185"/>
        <end position="207"/>
    </location>
</feature>
<sequence>MTEEKKQDKRELSIYPLSELGGGVFKAYFTTYISMLMTSVYQFPVVVAGILETIQSAIQWFGSPIMGTVYDRFSFKKGKFWPWFLIAGAGTGILYIIVFGMPVIFEDPSKLVIPAAIFIALAAFMSSALSTLGLTIYMYVAKTEKTRSFLAMVVKICRDGMKIVVGWVFPVMLTYFITFMPEMNAWAMIAVILAAVAIVIFVIASVLTKNSEIEREAQTKTLQRKKKTPILKTFKGILTNRALLVTFLAMTCSKVFFFFHITGAAYFWRYYMNNFEMLSIFNVAFSLAAIIGAALMPTILKIFKDTKRSYVFTMFVQAGLYAVSLLIVSPENTVGTIAILSAASFFNGISDGFILPLFGQATDYNVWKTGNKDYGLTMSTYSISIRAGNVASITIRTSLLAAAGFNSKALAGGAAVPAAVQSVLYNLNTLFPLILALVIALLVLFLNPINDKKAEQYRKEIKERDMQEAAS</sequence>
<feature type="transmembrane region" description="Helical" evidence="1">
    <location>
        <begin position="83"/>
        <end position="105"/>
    </location>
</feature>
<feature type="transmembrane region" description="Helical" evidence="1">
    <location>
        <begin position="334"/>
        <end position="358"/>
    </location>
</feature>
<reference evidence="2" key="3">
    <citation type="submission" date="2017-02" db="EMBL/GenBank/DDBJ databases">
        <title>Integrative analysis reveals regulation of autotrophic growth of syngas fermenting bacteria at the translational level.</title>
        <authorList>
            <person name="Song Y."/>
            <person name="Shin J."/>
            <person name="Jeong Y."/>
            <person name="Jin S."/>
            <person name="Kim D.R."/>
            <person name="Kim S.C."/>
            <person name="Cho S."/>
            <person name="Cho B.-K."/>
        </authorList>
    </citation>
    <scope>NUCLEOTIDE SEQUENCE</scope>
    <source>
        <strain evidence="2">ATCC 8486</strain>
    </source>
</reference>
<organism evidence="2 4">
    <name type="scientific">Eubacterium limosum</name>
    <dbReference type="NCBI Taxonomy" id="1736"/>
    <lineage>
        <taxon>Bacteria</taxon>
        <taxon>Bacillati</taxon>
        <taxon>Bacillota</taxon>
        <taxon>Clostridia</taxon>
        <taxon>Eubacteriales</taxon>
        <taxon>Eubacteriaceae</taxon>
        <taxon>Eubacterium</taxon>
    </lineage>
</organism>
<keyword evidence="1" id="KW-0812">Transmembrane</keyword>
<dbReference type="GO" id="GO:0015293">
    <property type="term" value="F:symporter activity"/>
    <property type="evidence" value="ECO:0007669"/>
    <property type="project" value="InterPro"/>
</dbReference>
<dbReference type="InterPro" id="IPR039672">
    <property type="entry name" value="MFS_2"/>
</dbReference>
<feature type="transmembrane region" description="Helical" evidence="1">
    <location>
        <begin position="242"/>
        <end position="268"/>
    </location>
</feature>
<keyword evidence="5" id="KW-1185">Reference proteome</keyword>
<feature type="transmembrane region" description="Helical" evidence="1">
    <location>
        <begin position="111"/>
        <end position="140"/>
    </location>
</feature>
<reference evidence="3 5" key="4">
    <citation type="submission" date="2023-02" db="EMBL/GenBank/DDBJ databases">
        <title>Comparative genome analysis of Eubacterium limosum species.</title>
        <authorList>
            <person name="Bak J.E."/>
        </authorList>
    </citation>
    <scope>NUCLEOTIDE SEQUENCE [LARGE SCALE GENOMIC DNA]</scope>
    <source>
        <strain evidence="3 5">KGMB01548</strain>
    </source>
</reference>
<feature type="transmembrane region" description="Helical" evidence="1">
    <location>
        <begin position="430"/>
        <end position="449"/>
    </location>
</feature>
<evidence type="ECO:0000313" key="5">
    <source>
        <dbReference type="Proteomes" id="UP001215087"/>
    </source>
</evidence>
<accession>A0AAC9QRQ4</accession>
<dbReference type="KEGG" id="elim:B2M23_01835"/>
<keyword evidence="1" id="KW-0472">Membrane</keyword>